<dbReference type="EMBL" id="JAEQNA010000007">
    <property type="protein sequence ID" value="MBL0422271.1"/>
    <property type="molecule type" value="Genomic_DNA"/>
</dbReference>
<protein>
    <submittedName>
        <fullName evidence="4">Glycosyltransferase family 4 protein</fullName>
    </submittedName>
</protein>
<evidence type="ECO:0000259" key="2">
    <source>
        <dbReference type="Pfam" id="PF00534"/>
    </source>
</evidence>
<feature type="domain" description="Glycosyl transferase family 1" evidence="2">
    <location>
        <begin position="203"/>
        <end position="352"/>
    </location>
</feature>
<sequence>MMRVALNATCLLSPLTGIGHYTRQLALGLSAREDIDPLLFLGGRWSQSVPEPTRTAASIGRLAAVGRWIPGAYAVRRLLQASRFTAQARRRGVEVYHEPNILPLPFDGPTVLTVHDLSWIRHPESHPDERVRTMDRHFEPGLRRSQVVLTDSEFVRHEIIQEFGFPADRIRAIPLGVEALFSPRSAEQTRPVLETLGLIHGQYLLAVGTLEPRKNLSTALKAYRALPASLRARHPMVVIGMRGWKTSGLEQELAPLVDAGEVRQLGYLPREELALITAGALALVYPSLYEGFGLPPLEAMSCGVPSVTSNTSSLPEVVGDSALTMAPQDIDTLNRHLQDLLTLPELRQTLSVRALARSRQFSWTRCVEETVSAYQLALAPARPADTLPDRRSPSLTR</sequence>
<dbReference type="PANTHER" id="PTHR46401:SF2">
    <property type="entry name" value="GLYCOSYLTRANSFERASE WBBK-RELATED"/>
    <property type="match status" value="1"/>
</dbReference>
<accession>A0A937D8N6</accession>
<dbReference type="InterPro" id="IPR001296">
    <property type="entry name" value="Glyco_trans_1"/>
</dbReference>
<dbReference type="Gene3D" id="3.40.50.2000">
    <property type="entry name" value="Glycogen Phosphorylase B"/>
    <property type="match status" value="2"/>
</dbReference>
<proteinExistence type="predicted"/>
<dbReference type="PANTHER" id="PTHR46401">
    <property type="entry name" value="GLYCOSYLTRANSFERASE WBBK-RELATED"/>
    <property type="match status" value="1"/>
</dbReference>
<evidence type="ECO:0000313" key="4">
    <source>
        <dbReference type="EMBL" id="MBL0422271.1"/>
    </source>
</evidence>
<gene>
    <name evidence="4" type="ORF">JI739_18125</name>
</gene>
<organism evidence="4 5">
    <name type="scientific">Ramlibacter aurantiacus</name>
    <dbReference type="NCBI Taxonomy" id="2801330"/>
    <lineage>
        <taxon>Bacteria</taxon>
        <taxon>Pseudomonadati</taxon>
        <taxon>Pseudomonadota</taxon>
        <taxon>Betaproteobacteria</taxon>
        <taxon>Burkholderiales</taxon>
        <taxon>Comamonadaceae</taxon>
        <taxon>Ramlibacter</taxon>
    </lineage>
</organism>
<evidence type="ECO:0000259" key="3">
    <source>
        <dbReference type="Pfam" id="PF13439"/>
    </source>
</evidence>
<keyword evidence="1" id="KW-0808">Transferase</keyword>
<evidence type="ECO:0000256" key="1">
    <source>
        <dbReference type="ARBA" id="ARBA00022679"/>
    </source>
</evidence>
<reference evidence="4" key="1">
    <citation type="submission" date="2021-01" db="EMBL/GenBank/DDBJ databases">
        <title>Ramlibacter sp. strain AW1 16S ribosomal RNA gene Genome sequencing and assembly.</title>
        <authorList>
            <person name="Kang M."/>
        </authorList>
    </citation>
    <scope>NUCLEOTIDE SEQUENCE</scope>
    <source>
        <strain evidence="4">AW1</strain>
    </source>
</reference>
<dbReference type="SUPFAM" id="SSF53756">
    <property type="entry name" value="UDP-Glycosyltransferase/glycogen phosphorylase"/>
    <property type="match status" value="1"/>
</dbReference>
<feature type="domain" description="Glycosyltransferase subfamily 4-like N-terminal" evidence="3">
    <location>
        <begin position="17"/>
        <end position="178"/>
    </location>
</feature>
<dbReference type="FunFam" id="3.40.50.2000:FF:000119">
    <property type="entry name" value="Glycosyl transferase group 1"/>
    <property type="match status" value="1"/>
</dbReference>
<dbReference type="InterPro" id="IPR028098">
    <property type="entry name" value="Glyco_trans_4-like_N"/>
</dbReference>
<dbReference type="CDD" id="cd03809">
    <property type="entry name" value="GT4_MtfB-like"/>
    <property type="match status" value="1"/>
</dbReference>
<dbReference type="Pfam" id="PF13439">
    <property type="entry name" value="Glyco_transf_4"/>
    <property type="match status" value="1"/>
</dbReference>
<evidence type="ECO:0000313" key="5">
    <source>
        <dbReference type="Proteomes" id="UP000613011"/>
    </source>
</evidence>
<dbReference type="Pfam" id="PF00534">
    <property type="entry name" value="Glycos_transf_1"/>
    <property type="match status" value="1"/>
</dbReference>
<name>A0A937D8N6_9BURK</name>
<dbReference type="GO" id="GO:0016757">
    <property type="term" value="F:glycosyltransferase activity"/>
    <property type="evidence" value="ECO:0007669"/>
    <property type="project" value="InterPro"/>
</dbReference>
<dbReference type="GO" id="GO:0009103">
    <property type="term" value="P:lipopolysaccharide biosynthetic process"/>
    <property type="evidence" value="ECO:0007669"/>
    <property type="project" value="TreeGrafter"/>
</dbReference>
<dbReference type="Proteomes" id="UP000613011">
    <property type="component" value="Unassembled WGS sequence"/>
</dbReference>
<comment type="caution">
    <text evidence="4">The sequence shown here is derived from an EMBL/GenBank/DDBJ whole genome shotgun (WGS) entry which is preliminary data.</text>
</comment>
<keyword evidence="5" id="KW-1185">Reference proteome</keyword>
<dbReference type="AlphaFoldDB" id="A0A937D8N6"/>